<feature type="region of interest" description="Disordered" evidence="1">
    <location>
        <begin position="1"/>
        <end position="23"/>
    </location>
</feature>
<gene>
    <name evidence="3" type="ORF">N0V83_001789</name>
</gene>
<evidence type="ECO:0000256" key="2">
    <source>
        <dbReference type="SAM" id="Phobius"/>
    </source>
</evidence>
<dbReference type="EMBL" id="JAPEUY010000003">
    <property type="protein sequence ID" value="KAJ4374714.1"/>
    <property type="molecule type" value="Genomic_DNA"/>
</dbReference>
<dbReference type="OrthoDB" id="5342924at2759"/>
<keyword evidence="2" id="KW-0472">Membrane</keyword>
<dbReference type="AlphaFoldDB" id="A0A9W8YDC6"/>
<name>A0A9W8YDC6_9PLEO</name>
<feature type="transmembrane region" description="Helical" evidence="2">
    <location>
        <begin position="102"/>
        <end position="121"/>
    </location>
</feature>
<keyword evidence="2" id="KW-1133">Transmembrane helix</keyword>
<sequence>MSDFAEDNLSGTATTRSAAETAKRTTTGFQRYNGTVEKIKYFFVRRPVGHSLLHNAGLKPFSSKGRYKGANDQEIPKPELTIVASLARVISDVLRHHLVHNGVNFGMLSSPFSFLGVNFLWSQELYSATRSAIQLKSRSHFLFLILLVSCCLLAAIMGPASALLFLPSQAWLSAGSTEIFLIGTEDQLWPQHLTRNHTGLTLCERGDPGDFSCLQGGWDIIQGFVTPEGASKRLTNIDDAWTPRTMWLWRQDGEDSWAGSTLQGATVYLAERTTQNHFHAWNFAKGRQRRLRDASVSGTYERVTGRIPVVRVLCGPIRPVNNSSPLLLFPILDADRLWRVADNPGPYRALQMNGTYKSLVNATWTLLPAEFGTSTAGLAFVTNHPQGNSAGCGCSFDARWAQGHSAANSGLLVWQAFVGPSVLPNADNSEGLQRASFFQPRIKDYLGPSITSEAEWLEKLSTGYALRDSAGNFTALETLLVSTRLWDLPWVLSDSIEPYEKLE</sequence>
<evidence type="ECO:0000256" key="1">
    <source>
        <dbReference type="SAM" id="MobiDB-lite"/>
    </source>
</evidence>
<evidence type="ECO:0000313" key="3">
    <source>
        <dbReference type="EMBL" id="KAJ4374714.1"/>
    </source>
</evidence>
<comment type="caution">
    <text evidence="3">The sequence shown here is derived from an EMBL/GenBank/DDBJ whole genome shotgun (WGS) entry which is preliminary data.</text>
</comment>
<feature type="transmembrane region" description="Helical" evidence="2">
    <location>
        <begin position="141"/>
        <end position="166"/>
    </location>
</feature>
<evidence type="ECO:0000313" key="4">
    <source>
        <dbReference type="Proteomes" id="UP001140560"/>
    </source>
</evidence>
<feature type="compositionally biased region" description="Polar residues" evidence="1">
    <location>
        <begin position="9"/>
        <end position="23"/>
    </location>
</feature>
<keyword evidence="2" id="KW-0812">Transmembrane</keyword>
<organism evidence="3 4">
    <name type="scientific">Neocucurbitaria cava</name>
    <dbReference type="NCBI Taxonomy" id="798079"/>
    <lineage>
        <taxon>Eukaryota</taxon>
        <taxon>Fungi</taxon>
        <taxon>Dikarya</taxon>
        <taxon>Ascomycota</taxon>
        <taxon>Pezizomycotina</taxon>
        <taxon>Dothideomycetes</taxon>
        <taxon>Pleosporomycetidae</taxon>
        <taxon>Pleosporales</taxon>
        <taxon>Pleosporineae</taxon>
        <taxon>Cucurbitariaceae</taxon>
        <taxon>Neocucurbitaria</taxon>
    </lineage>
</organism>
<dbReference type="Proteomes" id="UP001140560">
    <property type="component" value="Unassembled WGS sequence"/>
</dbReference>
<keyword evidence="4" id="KW-1185">Reference proteome</keyword>
<proteinExistence type="predicted"/>
<accession>A0A9W8YDC6</accession>
<protein>
    <submittedName>
        <fullName evidence="3">Uncharacterized protein</fullName>
    </submittedName>
</protein>
<reference evidence="3" key="1">
    <citation type="submission" date="2022-10" db="EMBL/GenBank/DDBJ databases">
        <title>Tapping the CABI collections for fungal endophytes: first genome assemblies for Collariella, Neodidymelliopsis, Ascochyta clinopodiicola, Didymella pomorum, Didymosphaeria variabile, Neocosmospora piperis and Neocucurbitaria cava.</title>
        <authorList>
            <person name="Hill R."/>
        </authorList>
    </citation>
    <scope>NUCLEOTIDE SEQUENCE</scope>
    <source>
        <strain evidence="3">IMI 356814</strain>
    </source>
</reference>